<dbReference type="AlphaFoldDB" id="A0AAF0IBK0"/>
<feature type="transmembrane region" description="Helical" evidence="1">
    <location>
        <begin position="136"/>
        <end position="160"/>
    </location>
</feature>
<feature type="transmembrane region" description="Helical" evidence="1">
    <location>
        <begin position="105"/>
        <end position="130"/>
    </location>
</feature>
<dbReference type="PANTHER" id="PTHR40044:SF1">
    <property type="entry name" value="INTEGRAL MEMBRANE PROTEIN"/>
    <property type="match status" value="1"/>
</dbReference>
<gene>
    <name evidence="2" type="ORF">OdinLCB4_002675</name>
</gene>
<evidence type="ECO:0000313" key="2">
    <source>
        <dbReference type="EMBL" id="WEU40838.1"/>
    </source>
</evidence>
<evidence type="ECO:0000256" key="1">
    <source>
        <dbReference type="SAM" id="Phobius"/>
    </source>
</evidence>
<keyword evidence="1" id="KW-1133">Transmembrane helix</keyword>
<accession>A0AAF0IBK0</accession>
<reference evidence="2" key="1">
    <citation type="journal article" date="2017" name="Nature">
        <title>Asgard archaea illuminate the origin of eukaryotic cellular complexity.</title>
        <authorList>
            <person name="Zaremba-Niedzwiedzka K."/>
            <person name="Caceres E.F."/>
            <person name="Saw J.H."/>
            <person name="Backstrom D."/>
            <person name="Juzokaite L."/>
            <person name="Vancaester E."/>
            <person name="Seitz K.W."/>
            <person name="Anantharaman K."/>
            <person name="Starnawski P."/>
            <person name="Kjeldsen K.U."/>
            <person name="Scott M.B."/>
            <person name="Nunoura T."/>
            <person name="Banfield J.F."/>
            <person name="Schramm A."/>
            <person name="Baker B.J."/>
            <person name="Spang A."/>
            <person name="Ettema T.J.G."/>
        </authorList>
    </citation>
    <scope>NUCLEOTIDE SEQUENCE</scope>
    <source>
        <strain evidence="2">LCB_4</strain>
    </source>
</reference>
<feature type="transmembrane region" description="Helical" evidence="1">
    <location>
        <begin position="6"/>
        <end position="27"/>
    </location>
</feature>
<feature type="transmembrane region" description="Helical" evidence="1">
    <location>
        <begin position="73"/>
        <end position="93"/>
    </location>
</feature>
<sequence length="174" mass="18330">MNKTLIISLTAVFSALYAVGVILLAPISYGEIQVRVIDCLIPLSGVFGLPVILGVTLGNIVANVFGGLGVLDIVGGSIANLIASSAVYYILYLNKKSSSRILEIILVYSSTLLATAIITLIVGFYLAVIFSVPISMMMLSIFLGSFISITLLGGSITVILRSSTSIKNIIRRSG</sequence>
<keyword evidence="1" id="KW-0472">Membrane</keyword>
<dbReference type="Pfam" id="PF06177">
    <property type="entry name" value="QueT"/>
    <property type="match status" value="1"/>
</dbReference>
<protein>
    <submittedName>
        <fullName evidence="2">QueT transporter family protein</fullName>
    </submittedName>
</protein>
<dbReference type="InterPro" id="IPR010387">
    <property type="entry name" value="QueT"/>
</dbReference>
<organism evidence="2 3">
    <name type="scientific">Odinarchaeota yellowstonii (strain LCB_4)</name>
    <dbReference type="NCBI Taxonomy" id="1841599"/>
    <lineage>
        <taxon>Archaea</taxon>
        <taxon>Promethearchaeati</taxon>
        <taxon>Candidatus Odinarchaeota</taxon>
        <taxon>Candidatus Odinarchaeia</taxon>
        <taxon>Candidatus Odinarchaeales</taxon>
        <taxon>Candidatus Odinarchaeaceae</taxon>
        <taxon>Candidatus Odinarchaeum</taxon>
    </lineage>
</organism>
<dbReference type="PANTHER" id="PTHR40044">
    <property type="entry name" value="INTEGRAL MEMBRANE PROTEIN-RELATED"/>
    <property type="match status" value="1"/>
</dbReference>
<dbReference type="Proteomes" id="UP000186851">
    <property type="component" value="Chromosome"/>
</dbReference>
<reference evidence="2" key="2">
    <citation type="journal article" date="2022" name="Nat. Microbiol.">
        <title>A closed Candidatus Odinarchaeum chromosome exposes Asgard archaeal viruses.</title>
        <authorList>
            <person name="Tamarit D."/>
            <person name="Caceres E.F."/>
            <person name="Krupovic M."/>
            <person name="Nijland R."/>
            <person name="Eme L."/>
            <person name="Robinson N.P."/>
            <person name="Ettema T.J.G."/>
        </authorList>
    </citation>
    <scope>NUCLEOTIDE SEQUENCE</scope>
    <source>
        <strain evidence="2">LCB_4</strain>
    </source>
</reference>
<evidence type="ECO:0000313" key="3">
    <source>
        <dbReference type="Proteomes" id="UP000186851"/>
    </source>
</evidence>
<feature type="transmembrane region" description="Helical" evidence="1">
    <location>
        <begin position="39"/>
        <end position="61"/>
    </location>
</feature>
<dbReference type="KEGG" id="oyw:OdinLCB4_002675"/>
<keyword evidence="1" id="KW-0812">Transmembrane</keyword>
<name>A0AAF0IBK0_ODILC</name>
<dbReference type="EMBL" id="CP091871">
    <property type="protein sequence ID" value="WEU40838.1"/>
    <property type="molecule type" value="Genomic_DNA"/>
</dbReference>
<proteinExistence type="predicted"/>